<dbReference type="InterPro" id="IPR005216">
    <property type="entry name" value="Citrate_lyase_ligase"/>
</dbReference>
<dbReference type="SUPFAM" id="SSF55729">
    <property type="entry name" value="Acyl-CoA N-acyltransferases (Nat)"/>
    <property type="match status" value="1"/>
</dbReference>
<dbReference type="GO" id="GO:0016874">
    <property type="term" value="F:ligase activity"/>
    <property type="evidence" value="ECO:0007669"/>
    <property type="project" value="UniProtKB-KW"/>
</dbReference>
<keyword evidence="6" id="KW-1185">Reference proteome</keyword>
<dbReference type="PROSITE" id="PS51186">
    <property type="entry name" value="GNAT"/>
    <property type="match status" value="1"/>
</dbReference>
<dbReference type="Pfam" id="PF08218">
    <property type="entry name" value="Citrate_ly_lig"/>
    <property type="match status" value="1"/>
</dbReference>
<dbReference type="InterPro" id="IPR000182">
    <property type="entry name" value="GNAT_dom"/>
</dbReference>
<evidence type="ECO:0000313" key="6">
    <source>
        <dbReference type="Proteomes" id="UP000707138"/>
    </source>
</evidence>
<protein>
    <recommendedName>
        <fullName evidence="3">[Citrate [pro-3S]-lyase] ligase</fullName>
        <ecNumber evidence="3">6.2.1.22</ecNumber>
    </recommendedName>
</protein>
<dbReference type="Gene3D" id="3.40.630.30">
    <property type="match status" value="1"/>
</dbReference>
<comment type="catalytic activity">
    <reaction evidence="3">
        <text>holo-[citrate lyase ACP] + acetate + ATP = acetyl-[citrate lyase ACP] + AMP + diphosphate</text>
        <dbReference type="Rhea" id="RHEA:23788"/>
        <dbReference type="Rhea" id="RHEA-COMP:10158"/>
        <dbReference type="Rhea" id="RHEA-COMP:13710"/>
        <dbReference type="ChEBI" id="CHEBI:30089"/>
        <dbReference type="ChEBI" id="CHEBI:30616"/>
        <dbReference type="ChEBI" id="CHEBI:33019"/>
        <dbReference type="ChEBI" id="CHEBI:82683"/>
        <dbReference type="ChEBI" id="CHEBI:137976"/>
        <dbReference type="ChEBI" id="CHEBI:456215"/>
        <dbReference type="EC" id="6.2.1.22"/>
    </reaction>
</comment>
<dbReference type="SMART" id="SM00764">
    <property type="entry name" value="Citrate_ly_lig"/>
    <property type="match status" value="1"/>
</dbReference>
<evidence type="ECO:0000259" key="4">
    <source>
        <dbReference type="PROSITE" id="PS51186"/>
    </source>
</evidence>
<comment type="caution">
    <text evidence="5">The sequence shown here is derived from an EMBL/GenBank/DDBJ whole genome shotgun (WGS) entry which is preliminary data.</text>
</comment>
<dbReference type="EC" id="6.2.1.22" evidence="3"/>
<comment type="function">
    <text evidence="3">Acetylation of prosthetic group (2-(5''-phosphoribosyl)-3'-dephosphocoenzyme-A) of the gamma subunit of citrate lyase.</text>
</comment>
<evidence type="ECO:0000313" key="5">
    <source>
        <dbReference type="EMBL" id="MBM6913507.1"/>
    </source>
</evidence>
<dbReference type="PIRSF" id="PIRSF005751">
    <property type="entry name" value="Acet_citr_lig"/>
    <property type="match status" value="1"/>
</dbReference>
<dbReference type="PANTHER" id="PTHR40599:SF1">
    <property type="entry name" value="[CITRATE [PRO-3S]-LYASE] LIGASE"/>
    <property type="match status" value="1"/>
</dbReference>
<organism evidence="5 6">
    <name type="scientific">Veillonella magna</name>
    <dbReference type="NCBI Taxonomy" id="464322"/>
    <lineage>
        <taxon>Bacteria</taxon>
        <taxon>Bacillati</taxon>
        <taxon>Bacillota</taxon>
        <taxon>Negativicutes</taxon>
        <taxon>Veillonellales</taxon>
        <taxon>Veillonellaceae</taxon>
        <taxon>Veillonella</taxon>
    </lineage>
</organism>
<dbReference type="Gene3D" id="3.40.50.620">
    <property type="entry name" value="HUPs"/>
    <property type="match status" value="1"/>
</dbReference>
<sequence>MSDYTLTRIYPSHTQAMNQVTRLLAAEGLQIDAHLDYTAGLYDGDTLIATGSFFRNTLRCFAINPNYQGQALLNTLVSHLIEEQFRRGYSHVFVYTKLSSAPYFKALGFHEVAQGGTLISLLENHPHAFTSYVQGLSQDTEAALSQWPISNITNPLHVAIVMNANPFTYGHLHLVETAAVHADVLHLFIVSEDASFFPTFVRKQLVIEGTRHIKNIVYHDCGPYLISSTVFPSYFQKSENATITSQALLDTAIFSRIAHSLAITHRYVGDEPFSQVTAIYNSIMEKQLTASGITLHTVPRLTDESGHPISASSVRQALSTDNWSTVHSMVPPTTYRFLQSPQAQPILSALKGVEDVTHY</sequence>
<keyword evidence="2 3" id="KW-0067">ATP-binding</keyword>
<dbReference type="Proteomes" id="UP000707138">
    <property type="component" value="Unassembled WGS sequence"/>
</dbReference>
<dbReference type="InterPro" id="IPR014729">
    <property type="entry name" value="Rossmann-like_a/b/a_fold"/>
</dbReference>
<keyword evidence="3 5" id="KW-0436">Ligase</keyword>
<dbReference type="PANTHER" id="PTHR40599">
    <property type="entry name" value="[CITRATE [PRO-3S]-LYASE] LIGASE"/>
    <property type="match status" value="1"/>
</dbReference>
<accession>A0ABS2GI68</accession>
<keyword evidence="1 3" id="KW-0547">Nucleotide-binding</keyword>
<evidence type="ECO:0000256" key="2">
    <source>
        <dbReference type="ARBA" id="ARBA00022840"/>
    </source>
</evidence>
<proteinExistence type="predicted"/>
<dbReference type="RefSeq" id="WP_205088382.1">
    <property type="nucleotide sequence ID" value="NZ_JACJLA010000022.1"/>
</dbReference>
<gene>
    <name evidence="5" type="ORF">H6A01_09280</name>
</gene>
<evidence type="ECO:0000256" key="3">
    <source>
        <dbReference type="PIRNR" id="PIRNR005751"/>
    </source>
</evidence>
<evidence type="ECO:0000256" key="1">
    <source>
        <dbReference type="ARBA" id="ARBA00022741"/>
    </source>
</evidence>
<reference evidence="5 6" key="1">
    <citation type="journal article" date="2021" name="Sci. Rep.">
        <title>The distribution of antibiotic resistance genes in chicken gut microbiota commensals.</title>
        <authorList>
            <person name="Juricova H."/>
            <person name="Matiasovicova J."/>
            <person name="Kubasova T."/>
            <person name="Cejkova D."/>
            <person name="Rychlik I."/>
        </authorList>
    </citation>
    <scope>NUCLEOTIDE SEQUENCE [LARGE SCALE GENOMIC DNA]</scope>
    <source>
        <strain evidence="5 6">An537</strain>
    </source>
</reference>
<dbReference type="SUPFAM" id="SSF52374">
    <property type="entry name" value="Nucleotidylyl transferase"/>
    <property type="match status" value="1"/>
</dbReference>
<feature type="domain" description="N-acetyltransferase" evidence="4">
    <location>
        <begin position="1"/>
        <end position="128"/>
    </location>
</feature>
<dbReference type="EMBL" id="JACJLA010000022">
    <property type="protein sequence ID" value="MBM6913507.1"/>
    <property type="molecule type" value="Genomic_DNA"/>
</dbReference>
<name>A0ABS2GI68_9FIRM</name>
<dbReference type="InterPro" id="IPR013166">
    <property type="entry name" value="Citrate_lyase_ligase_C"/>
</dbReference>
<dbReference type="InterPro" id="IPR016181">
    <property type="entry name" value="Acyl_CoA_acyltransferase"/>
</dbReference>